<reference evidence="1" key="1">
    <citation type="submission" date="2016-07" db="EMBL/GenBank/DDBJ databases">
        <authorList>
            <person name="Bretaudeau A."/>
        </authorList>
    </citation>
    <scope>NUCLEOTIDE SEQUENCE</scope>
    <source>
        <strain evidence="1">Rice</strain>
        <tissue evidence="1">Whole body</tissue>
    </source>
</reference>
<evidence type="ECO:0000313" key="1">
    <source>
        <dbReference type="EMBL" id="SOQ39542.1"/>
    </source>
</evidence>
<dbReference type="EMBL" id="ODYU01002276">
    <property type="protein sequence ID" value="SOQ39542.1"/>
    <property type="molecule type" value="Genomic_DNA"/>
</dbReference>
<proteinExistence type="predicted"/>
<name>A0A2H1VGN4_SPOFR</name>
<gene>
    <name evidence="1" type="ORF">SFRICE_014764</name>
</gene>
<dbReference type="AlphaFoldDB" id="A0A2H1VGN4"/>
<protein>
    <submittedName>
        <fullName evidence="1">SFRICE_014764</fullName>
    </submittedName>
</protein>
<organism evidence="1">
    <name type="scientific">Spodoptera frugiperda</name>
    <name type="common">Fall armyworm</name>
    <dbReference type="NCBI Taxonomy" id="7108"/>
    <lineage>
        <taxon>Eukaryota</taxon>
        <taxon>Metazoa</taxon>
        <taxon>Ecdysozoa</taxon>
        <taxon>Arthropoda</taxon>
        <taxon>Hexapoda</taxon>
        <taxon>Insecta</taxon>
        <taxon>Pterygota</taxon>
        <taxon>Neoptera</taxon>
        <taxon>Endopterygota</taxon>
        <taxon>Lepidoptera</taxon>
        <taxon>Glossata</taxon>
        <taxon>Ditrysia</taxon>
        <taxon>Noctuoidea</taxon>
        <taxon>Noctuidae</taxon>
        <taxon>Amphipyrinae</taxon>
        <taxon>Spodoptera</taxon>
    </lineage>
</organism>
<accession>A0A2H1VGN4</accession>
<sequence length="150" mass="16692">MPCYEDVPPQSSYVRKMRRSSSLKIMWLRLRTYLQVHIGTHDTQTRNNIEPATRCVAAYCPATMPTVQSNYLFRGMTSPALGEAGGSTRNNNLWITQVLLRPRIEPATRYTAAGCTATELTTHNTLPDPGIEHETVCPAAALATTKITRK</sequence>